<proteinExistence type="predicted"/>
<protein>
    <submittedName>
        <fullName evidence="1">Uncharacterized protein</fullName>
    </submittedName>
</protein>
<dbReference type="EMBL" id="BAAAEU010000006">
    <property type="protein sequence ID" value="GAA0713090.1"/>
    <property type="molecule type" value="Genomic_DNA"/>
</dbReference>
<organism evidence="1 2">
    <name type="scientific">Dokdonella soli</name>
    <dbReference type="NCBI Taxonomy" id="529810"/>
    <lineage>
        <taxon>Bacteria</taxon>
        <taxon>Pseudomonadati</taxon>
        <taxon>Pseudomonadota</taxon>
        <taxon>Gammaproteobacteria</taxon>
        <taxon>Lysobacterales</taxon>
        <taxon>Rhodanobacteraceae</taxon>
        <taxon>Dokdonella</taxon>
    </lineage>
</organism>
<evidence type="ECO:0000313" key="2">
    <source>
        <dbReference type="Proteomes" id="UP001501523"/>
    </source>
</evidence>
<gene>
    <name evidence="1" type="ORF">GCM10009105_16280</name>
</gene>
<sequence length="52" mass="5790">MKTALAFDQHDMATRWVDDVPAVEVGPGCFRRDLPSDDGVRVWVVDMRAGAE</sequence>
<name>A0ABN1IGQ2_9GAMM</name>
<dbReference type="Proteomes" id="UP001501523">
    <property type="component" value="Unassembled WGS sequence"/>
</dbReference>
<keyword evidence="2" id="KW-1185">Reference proteome</keyword>
<evidence type="ECO:0000313" key="1">
    <source>
        <dbReference type="EMBL" id="GAA0713090.1"/>
    </source>
</evidence>
<accession>A0ABN1IGQ2</accession>
<reference evidence="1 2" key="1">
    <citation type="journal article" date="2019" name="Int. J. Syst. Evol. Microbiol.">
        <title>The Global Catalogue of Microorganisms (GCM) 10K type strain sequencing project: providing services to taxonomists for standard genome sequencing and annotation.</title>
        <authorList>
            <consortium name="The Broad Institute Genomics Platform"/>
            <consortium name="The Broad Institute Genome Sequencing Center for Infectious Disease"/>
            <person name="Wu L."/>
            <person name="Ma J."/>
        </authorList>
    </citation>
    <scope>NUCLEOTIDE SEQUENCE [LARGE SCALE GENOMIC DNA]</scope>
    <source>
        <strain evidence="1 2">JCM 15421</strain>
    </source>
</reference>
<comment type="caution">
    <text evidence="1">The sequence shown here is derived from an EMBL/GenBank/DDBJ whole genome shotgun (WGS) entry which is preliminary data.</text>
</comment>
<dbReference type="RefSeq" id="WP_343789259.1">
    <property type="nucleotide sequence ID" value="NZ_BAAAEU010000006.1"/>
</dbReference>